<sequence length="110" mass="12699">MADPRVKNIKIKTGVLKRLTKEKLMYEKEVITEGEKVERFKAGGKDEYEIRKQIEVLEESKMMVPDCTRRIKAAYGDLKNLLDQEEELKETEEYKVAAALLIEHQGAGDQ</sequence>
<dbReference type="RefSeq" id="XP_030832342.1">
    <property type="nucleotide sequence ID" value="XM_030976482.1"/>
</dbReference>
<evidence type="ECO:0000256" key="2">
    <source>
        <dbReference type="ARBA" id="ARBA00006806"/>
    </source>
</evidence>
<dbReference type="InterPro" id="IPR004226">
    <property type="entry name" value="TBCA"/>
</dbReference>
<evidence type="ECO:0000256" key="3">
    <source>
        <dbReference type="ARBA" id="ARBA00015002"/>
    </source>
</evidence>
<dbReference type="FunFam" id="1.20.58.90:FF:000008">
    <property type="entry name" value="Tubulin-specific chaperone A"/>
    <property type="match status" value="1"/>
</dbReference>
<evidence type="ECO:0000313" key="7">
    <source>
        <dbReference type="EnsemblMetazoa" id="XP_030832342"/>
    </source>
</evidence>
<dbReference type="GO" id="GO:0005874">
    <property type="term" value="C:microtubule"/>
    <property type="evidence" value="ECO:0007669"/>
    <property type="project" value="UniProtKB-KW"/>
</dbReference>
<accession>A0A7M7N7A7</accession>
<dbReference type="OrthoDB" id="296187at2759"/>
<dbReference type="AlphaFoldDB" id="A0A7M7N7A7"/>
<comment type="function">
    <text evidence="1">Tubulin-folding protein; involved in the early step of the tubulin folding pathway.</text>
</comment>
<evidence type="ECO:0000256" key="5">
    <source>
        <dbReference type="ARBA" id="ARBA00026055"/>
    </source>
</evidence>
<evidence type="ECO:0000256" key="1">
    <source>
        <dbReference type="ARBA" id="ARBA00003046"/>
    </source>
</evidence>
<keyword evidence="6" id="KW-0493">Microtubule</keyword>
<dbReference type="GO" id="GO:0007023">
    <property type="term" value="P:post-chaperonin tubulin folding pathway"/>
    <property type="evidence" value="ECO:0007669"/>
    <property type="project" value="UniProtKB-UniRule"/>
</dbReference>
<keyword evidence="4 6" id="KW-0143">Chaperone</keyword>
<dbReference type="GO" id="GO:0015630">
    <property type="term" value="C:microtubule cytoskeleton"/>
    <property type="evidence" value="ECO:0000318"/>
    <property type="project" value="GO_Central"/>
</dbReference>
<organism evidence="7 8">
    <name type="scientific">Strongylocentrotus purpuratus</name>
    <name type="common">Purple sea urchin</name>
    <dbReference type="NCBI Taxonomy" id="7668"/>
    <lineage>
        <taxon>Eukaryota</taxon>
        <taxon>Metazoa</taxon>
        <taxon>Echinodermata</taxon>
        <taxon>Eleutherozoa</taxon>
        <taxon>Echinozoa</taxon>
        <taxon>Echinoidea</taxon>
        <taxon>Euechinoidea</taxon>
        <taxon>Echinacea</taxon>
        <taxon>Camarodonta</taxon>
        <taxon>Echinidea</taxon>
        <taxon>Strongylocentrotidae</taxon>
        <taxon>Strongylocentrotus</taxon>
    </lineage>
</organism>
<dbReference type="KEGG" id="spu:578353"/>
<comment type="subcellular location">
    <subcellularLocation>
        <location evidence="6">Cytoplasm</location>
        <location evidence="6">Cytoskeleton</location>
    </subcellularLocation>
</comment>
<dbReference type="PANTHER" id="PTHR21500:SF0">
    <property type="entry name" value="TUBULIN-SPECIFIC CHAPERONE A"/>
    <property type="match status" value="1"/>
</dbReference>
<dbReference type="Proteomes" id="UP000007110">
    <property type="component" value="Unassembled WGS sequence"/>
</dbReference>
<dbReference type="FunCoup" id="A0A7M7N7A7">
    <property type="interactions" value="1772"/>
</dbReference>
<dbReference type="InParanoid" id="A0A7M7N7A7"/>
<reference evidence="8" key="1">
    <citation type="submission" date="2015-02" db="EMBL/GenBank/DDBJ databases">
        <title>Genome sequencing for Strongylocentrotus purpuratus.</title>
        <authorList>
            <person name="Murali S."/>
            <person name="Liu Y."/>
            <person name="Vee V."/>
            <person name="English A."/>
            <person name="Wang M."/>
            <person name="Skinner E."/>
            <person name="Han Y."/>
            <person name="Muzny D.M."/>
            <person name="Worley K.C."/>
            <person name="Gibbs R.A."/>
        </authorList>
    </citation>
    <scope>NUCLEOTIDE SEQUENCE</scope>
</reference>
<dbReference type="PANTHER" id="PTHR21500">
    <property type="entry name" value="TUBULIN-SPECIFIC CHAPERONE A"/>
    <property type="match status" value="1"/>
</dbReference>
<dbReference type="GO" id="GO:0048487">
    <property type="term" value="F:beta-tubulin binding"/>
    <property type="evidence" value="ECO:0007669"/>
    <property type="project" value="InterPro"/>
</dbReference>
<evidence type="ECO:0000256" key="4">
    <source>
        <dbReference type="ARBA" id="ARBA00023186"/>
    </source>
</evidence>
<keyword evidence="6" id="KW-0206">Cytoskeleton</keyword>
<dbReference type="InterPro" id="IPR036126">
    <property type="entry name" value="TBCA_sf"/>
</dbReference>
<dbReference type="GO" id="GO:0007021">
    <property type="term" value="P:tubulin complex assembly"/>
    <property type="evidence" value="ECO:0000318"/>
    <property type="project" value="GO_Central"/>
</dbReference>
<evidence type="ECO:0000313" key="8">
    <source>
        <dbReference type="Proteomes" id="UP000007110"/>
    </source>
</evidence>
<dbReference type="GO" id="GO:0015631">
    <property type="term" value="F:tubulin binding"/>
    <property type="evidence" value="ECO:0000318"/>
    <property type="project" value="GO_Central"/>
</dbReference>
<dbReference type="SUPFAM" id="SSF46988">
    <property type="entry name" value="Tubulin chaperone cofactor A"/>
    <property type="match status" value="1"/>
</dbReference>
<dbReference type="Pfam" id="PF02970">
    <property type="entry name" value="TBCA"/>
    <property type="match status" value="1"/>
</dbReference>
<comment type="similarity">
    <text evidence="2 6">Belongs to the TBCA family.</text>
</comment>
<keyword evidence="8" id="KW-1185">Reference proteome</keyword>
<comment type="subunit">
    <text evidence="5 6">Supercomplex made of cofactors A to E. Cofactors A and D function by capturing and stabilizing tubulin in a quasi-native conformation. Cofactor E binds to the cofactor D-tubulin complex; interaction with cofactor C then causes the release of tubulin polypeptides that are committed to the native state.</text>
</comment>
<evidence type="ECO:0000256" key="6">
    <source>
        <dbReference type="RuleBase" id="RU364030"/>
    </source>
</evidence>
<protein>
    <recommendedName>
        <fullName evidence="3 6">Tubulin-specific chaperone A</fullName>
    </recommendedName>
</protein>
<dbReference type="Gene3D" id="1.20.58.90">
    <property type="match status" value="1"/>
</dbReference>
<proteinExistence type="inferred from homology"/>
<keyword evidence="6" id="KW-0963">Cytoplasm</keyword>
<reference evidence="7" key="2">
    <citation type="submission" date="2021-01" db="UniProtKB">
        <authorList>
            <consortium name="EnsemblMetazoa"/>
        </authorList>
    </citation>
    <scope>IDENTIFICATION</scope>
</reference>
<dbReference type="GeneID" id="578353"/>
<dbReference type="EnsemblMetazoa" id="XM_030976482">
    <property type="protein sequence ID" value="XP_030832342"/>
    <property type="gene ID" value="LOC578353"/>
</dbReference>
<dbReference type="OMA" id="EECEMMI"/>
<name>A0A7M7N7A7_STRPU</name>
<dbReference type="GO" id="GO:0006457">
    <property type="term" value="P:protein folding"/>
    <property type="evidence" value="ECO:0000318"/>
    <property type="project" value="GO_Central"/>
</dbReference>